<evidence type="ECO:0000313" key="2">
    <source>
        <dbReference type="Proteomes" id="UP001499854"/>
    </source>
</evidence>
<name>A0ABP5EIQ0_9ACTN</name>
<organism evidence="1 2">
    <name type="scientific">Catenulispora subtropica</name>
    <dbReference type="NCBI Taxonomy" id="450798"/>
    <lineage>
        <taxon>Bacteria</taxon>
        <taxon>Bacillati</taxon>
        <taxon>Actinomycetota</taxon>
        <taxon>Actinomycetes</taxon>
        <taxon>Catenulisporales</taxon>
        <taxon>Catenulisporaceae</taxon>
        <taxon>Catenulispora</taxon>
    </lineage>
</organism>
<dbReference type="Proteomes" id="UP001499854">
    <property type="component" value="Unassembled WGS sequence"/>
</dbReference>
<dbReference type="SUPFAM" id="SSF53822">
    <property type="entry name" value="Periplasmic binding protein-like I"/>
    <property type="match status" value="1"/>
</dbReference>
<evidence type="ECO:0000313" key="1">
    <source>
        <dbReference type="EMBL" id="GAA1999138.1"/>
    </source>
</evidence>
<sequence>MEQQPTGFAAQRESLDDQVGGQRVLAQMLVRAVHSGGTAQDVDKMIAGLEGWSFDGVKGTVTIRAADHALLQPMYQVKLAVNGSTFTPQVVKTLSADAVAPPVAAMKG</sequence>
<dbReference type="InterPro" id="IPR028082">
    <property type="entry name" value="Peripla_BP_I"/>
</dbReference>
<proteinExistence type="predicted"/>
<dbReference type="RefSeq" id="WP_344662011.1">
    <property type="nucleotide sequence ID" value="NZ_BAAAQM010000064.1"/>
</dbReference>
<comment type="caution">
    <text evidence="1">The sequence shown here is derived from an EMBL/GenBank/DDBJ whole genome shotgun (WGS) entry which is preliminary data.</text>
</comment>
<gene>
    <name evidence="1" type="ORF">GCM10009838_75630</name>
</gene>
<reference evidence="2" key="1">
    <citation type="journal article" date="2019" name="Int. J. Syst. Evol. Microbiol.">
        <title>The Global Catalogue of Microorganisms (GCM) 10K type strain sequencing project: providing services to taxonomists for standard genome sequencing and annotation.</title>
        <authorList>
            <consortium name="The Broad Institute Genomics Platform"/>
            <consortium name="The Broad Institute Genome Sequencing Center for Infectious Disease"/>
            <person name="Wu L."/>
            <person name="Ma J."/>
        </authorList>
    </citation>
    <scope>NUCLEOTIDE SEQUENCE [LARGE SCALE GENOMIC DNA]</scope>
    <source>
        <strain evidence="2">JCM 16013</strain>
    </source>
</reference>
<dbReference type="EMBL" id="BAAAQM010000064">
    <property type="protein sequence ID" value="GAA1999138.1"/>
    <property type="molecule type" value="Genomic_DNA"/>
</dbReference>
<dbReference type="Gene3D" id="3.40.50.2300">
    <property type="match status" value="2"/>
</dbReference>
<keyword evidence="2" id="KW-1185">Reference proteome</keyword>
<evidence type="ECO:0008006" key="3">
    <source>
        <dbReference type="Google" id="ProtNLM"/>
    </source>
</evidence>
<accession>A0ABP5EIQ0</accession>
<protein>
    <recommendedName>
        <fullName evidence="3">Lipoprotein</fullName>
    </recommendedName>
</protein>